<dbReference type="RefSeq" id="XP_030975956.1">
    <property type="nucleotide sequence ID" value="XM_031132523.1"/>
</dbReference>
<reference evidence="3" key="3">
    <citation type="submission" date="2025-08" db="UniProtKB">
        <authorList>
            <consortium name="RefSeq"/>
        </authorList>
    </citation>
    <scope>IDENTIFICATION</scope>
    <source>
        <strain evidence="3">NI907</strain>
    </source>
</reference>
<name>A0A6P8AM30_PYRGI</name>
<dbReference type="KEGG" id="pgri:PgNI_12577"/>
<proteinExistence type="predicted"/>
<keyword evidence="2" id="KW-1185">Reference proteome</keyword>
<reference evidence="3" key="1">
    <citation type="journal article" date="2019" name="Mol. Biol. Evol.">
        <title>Blast fungal genomes show frequent chromosomal changes, gene gains and losses, and effector gene turnover.</title>
        <authorList>
            <person name="Gomez Luciano L.B."/>
            <person name="Jason Tsai I."/>
            <person name="Chuma I."/>
            <person name="Tosa Y."/>
            <person name="Chen Y.H."/>
            <person name="Li J.Y."/>
            <person name="Li M.Y."/>
            <person name="Jade Lu M.Y."/>
            <person name="Nakayashiki H."/>
            <person name="Li W.H."/>
        </authorList>
    </citation>
    <scope>NUCLEOTIDE SEQUENCE</scope>
    <source>
        <strain evidence="3">NI907</strain>
    </source>
</reference>
<keyword evidence="1" id="KW-0812">Transmembrane</keyword>
<sequence>MIDNWAGDADKGTMGAWSNIILLMDVAIIAFSQPFSSVWRRIFNPRKQQTLNGKPDMLSE</sequence>
<dbReference type="AlphaFoldDB" id="A0A6P8AM30"/>
<feature type="transmembrane region" description="Helical" evidence="1">
    <location>
        <begin position="20"/>
        <end position="39"/>
    </location>
</feature>
<evidence type="ECO:0000313" key="3">
    <source>
        <dbReference type="RefSeq" id="XP_030975956.1"/>
    </source>
</evidence>
<evidence type="ECO:0000313" key="2">
    <source>
        <dbReference type="Proteomes" id="UP000515153"/>
    </source>
</evidence>
<organism evidence="2 3">
    <name type="scientific">Pyricularia grisea</name>
    <name type="common">Crabgrass-specific blast fungus</name>
    <name type="synonym">Magnaporthe grisea</name>
    <dbReference type="NCBI Taxonomy" id="148305"/>
    <lineage>
        <taxon>Eukaryota</taxon>
        <taxon>Fungi</taxon>
        <taxon>Dikarya</taxon>
        <taxon>Ascomycota</taxon>
        <taxon>Pezizomycotina</taxon>
        <taxon>Sordariomycetes</taxon>
        <taxon>Sordariomycetidae</taxon>
        <taxon>Magnaporthales</taxon>
        <taxon>Pyriculariaceae</taxon>
        <taxon>Pyricularia</taxon>
    </lineage>
</organism>
<protein>
    <submittedName>
        <fullName evidence="3">Uncharacterized protein</fullName>
    </submittedName>
</protein>
<keyword evidence="1" id="KW-0472">Membrane</keyword>
<dbReference type="Proteomes" id="UP000515153">
    <property type="component" value="Unplaced"/>
</dbReference>
<keyword evidence="1" id="KW-1133">Transmembrane helix</keyword>
<accession>A0A6P8AM30</accession>
<evidence type="ECO:0000256" key="1">
    <source>
        <dbReference type="SAM" id="Phobius"/>
    </source>
</evidence>
<dbReference type="GeneID" id="41967426"/>
<gene>
    <name evidence="3" type="ORF">PgNI_12577</name>
</gene>
<reference evidence="3" key="2">
    <citation type="submission" date="2019-10" db="EMBL/GenBank/DDBJ databases">
        <authorList>
            <consortium name="NCBI Genome Project"/>
        </authorList>
    </citation>
    <scope>NUCLEOTIDE SEQUENCE</scope>
    <source>
        <strain evidence="3">NI907</strain>
    </source>
</reference>